<dbReference type="GO" id="GO:0043548">
    <property type="term" value="F:phosphatidylinositol 3-kinase binding"/>
    <property type="evidence" value="ECO:0007669"/>
    <property type="project" value="TreeGrafter"/>
</dbReference>
<reference evidence="6 7" key="1">
    <citation type="journal article" date="2017" name="Mol. Ecol.">
        <title>Comparative and population genomic landscape of Phellinus noxius: A hypervariable fungus causing root rot in trees.</title>
        <authorList>
            <person name="Chung C.L."/>
            <person name="Lee T.J."/>
            <person name="Akiba M."/>
            <person name="Lee H.H."/>
            <person name="Kuo T.H."/>
            <person name="Liu D."/>
            <person name="Ke H.M."/>
            <person name="Yokoi T."/>
            <person name="Roa M.B."/>
            <person name="Lu M.J."/>
            <person name="Chang Y.Y."/>
            <person name="Ann P.J."/>
            <person name="Tsai J.N."/>
            <person name="Chen C.Y."/>
            <person name="Tzean S.S."/>
            <person name="Ota Y."/>
            <person name="Hattori T."/>
            <person name="Sahashi N."/>
            <person name="Liou R.F."/>
            <person name="Kikuchi T."/>
            <person name="Tsai I.J."/>
        </authorList>
    </citation>
    <scope>NUCLEOTIDE SEQUENCE [LARGE SCALE GENOMIC DNA]</scope>
    <source>
        <strain evidence="6 7">FFPRI411160</strain>
    </source>
</reference>
<dbReference type="Gene3D" id="1.10.418.40">
    <property type="entry name" value="Autophagy protein 6/Beclin 1"/>
    <property type="match status" value="1"/>
</dbReference>
<dbReference type="FunCoup" id="A0A286UGW5">
    <property type="interactions" value="257"/>
</dbReference>
<dbReference type="GO" id="GO:0000407">
    <property type="term" value="C:phagophore assembly site"/>
    <property type="evidence" value="ECO:0007669"/>
    <property type="project" value="TreeGrafter"/>
</dbReference>
<dbReference type="AlphaFoldDB" id="A0A286UGW5"/>
<dbReference type="Pfam" id="PF17675">
    <property type="entry name" value="APG6_N"/>
    <property type="match status" value="1"/>
</dbReference>
<feature type="region of interest" description="Disordered" evidence="3">
    <location>
        <begin position="115"/>
        <end position="151"/>
    </location>
</feature>
<dbReference type="GO" id="GO:0000423">
    <property type="term" value="P:mitophagy"/>
    <property type="evidence" value="ECO:0007669"/>
    <property type="project" value="TreeGrafter"/>
</dbReference>
<keyword evidence="2" id="KW-0175">Coiled coil</keyword>
<dbReference type="Pfam" id="PF04111">
    <property type="entry name" value="APG6"/>
    <property type="match status" value="1"/>
</dbReference>
<dbReference type="GO" id="GO:0034271">
    <property type="term" value="C:phosphatidylinositol 3-kinase complex, class III, type I"/>
    <property type="evidence" value="ECO:0007669"/>
    <property type="project" value="TreeGrafter"/>
</dbReference>
<dbReference type="GO" id="GO:0045324">
    <property type="term" value="P:late endosome to vacuole transport"/>
    <property type="evidence" value="ECO:0007669"/>
    <property type="project" value="TreeGrafter"/>
</dbReference>
<accession>A0A286UGW5</accession>
<comment type="similarity">
    <text evidence="1">Belongs to the beclin family.</text>
</comment>
<dbReference type="InterPro" id="IPR040455">
    <property type="entry name" value="Atg6_BARA"/>
</dbReference>
<dbReference type="STRING" id="2282107.A0A286UGW5"/>
<evidence type="ECO:0000259" key="4">
    <source>
        <dbReference type="Pfam" id="PF04111"/>
    </source>
</evidence>
<gene>
    <name evidence="6" type="ORF">PNOK_0554800</name>
</gene>
<dbReference type="InParanoid" id="A0A286UGW5"/>
<feature type="domain" description="Atg6 BARA" evidence="4">
    <location>
        <begin position="304"/>
        <end position="478"/>
    </location>
</feature>
<feature type="region of interest" description="Disordered" evidence="3">
    <location>
        <begin position="68"/>
        <end position="89"/>
    </location>
</feature>
<dbReference type="GO" id="GO:0006995">
    <property type="term" value="P:cellular response to nitrogen starvation"/>
    <property type="evidence" value="ECO:0007669"/>
    <property type="project" value="TreeGrafter"/>
</dbReference>
<dbReference type="PANTHER" id="PTHR12768:SF4">
    <property type="entry name" value="BECLIN-1"/>
    <property type="match status" value="1"/>
</dbReference>
<name>A0A286UGW5_9AGAM</name>
<dbReference type="EMBL" id="NBII01000005">
    <property type="protein sequence ID" value="PAV18705.1"/>
    <property type="molecule type" value="Genomic_DNA"/>
</dbReference>
<dbReference type="InterPro" id="IPR041691">
    <property type="entry name" value="Atg6/beclin_CC"/>
</dbReference>
<feature type="domain" description="Atg6/beclin coiled-coil" evidence="5">
    <location>
        <begin position="172"/>
        <end position="298"/>
    </location>
</feature>
<feature type="compositionally biased region" description="Polar residues" evidence="3">
    <location>
        <begin position="129"/>
        <end position="150"/>
    </location>
</feature>
<dbReference type="GO" id="GO:0034272">
    <property type="term" value="C:phosphatidylinositol 3-kinase complex, class III, type II"/>
    <property type="evidence" value="ECO:0007669"/>
    <property type="project" value="TreeGrafter"/>
</dbReference>
<sequence>MSSGYICQKCKQPLQLDASLADLTPSSYDLLTSTLAAPSSRLNLTEDEKLNQVPAPANVKNTWKRASKLQNGVASPSDTPLSPRAMSKQPQRSLISAPNESFVFLQDSVVQKIPSTTTSSGRTRRMTTNSVTNKRYSKSPQVTSPISPSSHKLKSANKLFSLLSSRTEIDHPLCTECTDSLLRTLSEQLKDTMRERDGYLAFEKELKKERQREEEPADEVERRIERLKEEERLAIEDLLEAQTEKEQLDEELKALELEEKELEEEESEFWIAHNTHMLTAAEQAAQLASLRAAYTHDALVLEKLERTNVYNDAFCIGHDGVFGTINGLRLGRVSGVHVEWAEINAAWGQALLLLYTIARKLELTLENYRLVPMGSFSRIEKINGDKSSYELYGSGDLHLGRLLHNRRFDFAMVAFLDCLRQAMECVKSQDHSVDFPHQVVKDKIGDVSIKLQFGVDESWTRALRHVLLALKLLLKWTTSAAA</sequence>
<organism evidence="6 7">
    <name type="scientific">Pyrrhoderma noxium</name>
    <dbReference type="NCBI Taxonomy" id="2282107"/>
    <lineage>
        <taxon>Eukaryota</taxon>
        <taxon>Fungi</taxon>
        <taxon>Dikarya</taxon>
        <taxon>Basidiomycota</taxon>
        <taxon>Agaricomycotina</taxon>
        <taxon>Agaricomycetes</taxon>
        <taxon>Hymenochaetales</taxon>
        <taxon>Hymenochaetaceae</taxon>
        <taxon>Pyrrhoderma</taxon>
    </lineage>
</organism>
<evidence type="ECO:0000256" key="3">
    <source>
        <dbReference type="SAM" id="MobiDB-lite"/>
    </source>
</evidence>
<dbReference type="GO" id="GO:0000045">
    <property type="term" value="P:autophagosome assembly"/>
    <property type="evidence" value="ECO:0007669"/>
    <property type="project" value="TreeGrafter"/>
</dbReference>
<feature type="coiled-coil region" evidence="2">
    <location>
        <begin position="203"/>
        <end position="268"/>
    </location>
</feature>
<feature type="compositionally biased region" description="Polar residues" evidence="3">
    <location>
        <begin position="68"/>
        <end position="80"/>
    </location>
</feature>
<dbReference type="Proteomes" id="UP000217199">
    <property type="component" value="Unassembled WGS sequence"/>
</dbReference>
<dbReference type="PANTHER" id="PTHR12768">
    <property type="entry name" value="BECLIN 1"/>
    <property type="match status" value="1"/>
</dbReference>
<evidence type="ECO:0000256" key="1">
    <source>
        <dbReference type="ARBA" id="ARBA00005965"/>
    </source>
</evidence>
<protein>
    <submittedName>
        <fullName evidence="6">APG6-domain-containing</fullName>
    </submittedName>
</protein>
<dbReference type="InterPro" id="IPR007243">
    <property type="entry name" value="Atg6/Beclin"/>
</dbReference>
<evidence type="ECO:0000256" key="2">
    <source>
        <dbReference type="SAM" id="Coils"/>
    </source>
</evidence>
<evidence type="ECO:0000259" key="5">
    <source>
        <dbReference type="Pfam" id="PF17675"/>
    </source>
</evidence>
<comment type="caution">
    <text evidence="6">The sequence shown here is derived from an EMBL/GenBank/DDBJ whole genome shotgun (WGS) entry which is preliminary data.</text>
</comment>
<evidence type="ECO:0000313" key="6">
    <source>
        <dbReference type="EMBL" id="PAV18705.1"/>
    </source>
</evidence>
<evidence type="ECO:0000313" key="7">
    <source>
        <dbReference type="Proteomes" id="UP000217199"/>
    </source>
</evidence>
<keyword evidence="7" id="KW-1185">Reference proteome</keyword>
<dbReference type="GO" id="GO:0030674">
    <property type="term" value="F:protein-macromolecule adaptor activity"/>
    <property type="evidence" value="ECO:0007669"/>
    <property type="project" value="TreeGrafter"/>
</dbReference>
<proteinExistence type="inferred from homology"/>
<dbReference type="OrthoDB" id="20368at2759"/>
<dbReference type="InterPro" id="IPR038274">
    <property type="entry name" value="Atg6/Beclin_C_sf"/>
</dbReference>